<accession>A0A1I3Q2F5</accession>
<evidence type="ECO:0000259" key="7">
    <source>
        <dbReference type="PROSITE" id="PS51733"/>
    </source>
</evidence>
<dbReference type="InterPro" id="IPR004143">
    <property type="entry name" value="BPL_LPL_catalytic"/>
</dbReference>
<evidence type="ECO:0000256" key="5">
    <source>
        <dbReference type="ARBA" id="ARBA00024227"/>
    </source>
</evidence>
<dbReference type="InterPro" id="IPR008988">
    <property type="entry name" value="Transcriptional_repressor_C"/>
</dbReference>
<evidence type="ECO:0000313" key="9">
    <source>
        <dbReference type="Proteomes" id="UP000199110"/>
    </source>
</evidence>
<dbReference type="Gene3D" id="2.30.30.100">
    <property type="match status" value="1"/>
</dbReference>
<keyword evidence="2" id="KW-0547">Nucleotide-binding</keyword>
<evidence type="ECO:0000256" key="6">
    <source>
        <dbReference type="ARBA" id="ARBA00047846"/>
    </source>
</evidence>
<dbReference type="Pfam" id="PF03099">
    <property type="entry name" value="BPL_LplA_LipB"/>
    <property type="match status" value="1"/>
</dbReference>
<dbReference type="SUPFAM" id="SSF50037">
    <property type="entry name" value="C-terminal domain of transcriptional repressors"/>
    <property type="match status" value="1"/>
</dbReference>
<dbReference type="STRING" id="390807.SAMN04488095_2388"/>
<gene>
    <name evidence="8" type="ORF">SAMN04488095_2388</name>
</gene>
<dbReference type="GO" id="GO:0005524">
    <property type="term" value="F:ATP binding"/>
    <property type="evidence" value="ECO:0007669"/>
    <property type="project" value="UniProtKB-KW"/>
</dbReference>
<dbReference type="RefSeq" id="WP_425431857.1">
    <property type="nucleotide sequence ID" value="NZ_FORA01000003.1"/>
</dbReference>
<evidence type="ECO:0000256" key="3">
    <source>
        <dbReference type="ARBA" id="ARBA00022840"/>
    </source>
</evidence>
<evidence type="ECO:0000256" key="2">
    <source>
        <dbReference type="ARBA" id="ARBA00022741"/>
    </source>
</evidence>
<dbReference type="EMBL" id="FORA01000003">
    <property type="protein sequence ID" value="SFJ27802.1"/>
    <property type="molecule type" value="Genomic_DNA"/>
</dbReference>
<dbReference type="InterPro" id="IPR045864">
    <property type="entry name" value="aa-tRNA-synth_II/BPL/LPL"/>
</dbReference>
<organism evidence="8 9">
    <name type="scientific">Jannaschia pohangensis</name>
    <dbReference type="NCBI Taxonomy" id="390807"/>
    <lineage>
        <taxon>Bacteria</taxon>
        <taxon>Pseudomonadati</taxon>
        <taxon>Pseudomonadota</taxon>
        <taxon>Alphaproteobacteria</taxon>
        <taxon>Rhodobacterales</taxon>
        <taxon>Roseobacteraceae</taxon>
        <taxon>Jannaschia</taxon>
    </lineage>
</organism>
<keyword evidence="4" id="KW-0092">Biotin</keyword>
<dbReference type="EC" id="6.3.4.15" evidence="5"/>
<keyword evidence="3" id="KW-0067">ATP-binding</keyword>
<evidence type="ECO:0000313" key="8">
    <source>
        <dbReference type="EMBL" id="SFJ27802.1"/>
    </source>
</evidence>
<protein>
    <recommendedName>
        <fullName evidence="5">biotin--[biotin carboxyl-carrier protein] ligase</fullName>
        <ecNumber evidence="5">6.3.4.15</ecNumber>
    </recommendedName>
</protein>
<comment type="catalytic activity">
    <reaction evidence="6">
        <text>biotin + L-lysyl-[protein] + ATP = N(6)-biotinyl-L-lysyl-[protein] + AMP + diphosphate + H(+)</text>
        <dbReference type="Rhea" id="RHEA:11756"/>
        <dbReference type="Rhea" id="RHEA-COMP:9752"/>
        <dbReference type="Rhea" id="RHEA-COMP:10505"/>
        <dbReference type="ChEBI" id="CHEBI:15378"/>
        <dbReference type="ChEBI" id="CHEBI:29969"/>
        <dbReference type="ChEBI" id="CHEBI:30616"/>
        <dbReference type="ChEBI" id="CHEBI:33019"/>
        <dbReference type="ChEBI" id="CHEBI:57586"/>
        <dbReference type="ChEBI" id="CHEBI:83144"/>
        <dbReference type="ChEBI" id="CHEBI:456215"/>
        <dbReference type="EC" id="6.3.4.15"/>
    </reaction>
</comment>
<reference evidence="8 9" key="1">
    <citation type="submission" date="2016-10" db="EMBL/GenBank/DDBJ databases">
        <authorList>
            <person name="de Groot N.N."/>
        </authorList>
    </citation>
    <scope>NUCLEOTIDE SEQUENCE [LARGE SCALE GENOMIC DNA]</scope>
    <source>
        <strain evidence="8 9">DSM 19073</strain>
    </source>
</reference>
<dbReference type="Gene3D" id="3.30.930.10">
    <property type="entry name" value="Bira Bifunctional Protein, Domain 2"/>
    <property type="match status" value="1"/>
</dbReference>
<dbReference type="InterPro" id="IPR003142">
    <property type="entry name" value="BPL_C"/>
</dbReference>
<dbReference type="AlphaFoldDB" id="A0A1I3Q2F5"/>
<keyword evidence="1 8" id="KW-0436">Ligase</keyword>
<feature type="domain" description="BPL/LPL catalytic" evidence="7">
    <location>
        <begin position="15"/>
        <end position="189"/>
    </location>
</feature>
<evidence type="ECO:0000256" key="4">
    <source>
        <dbReference type="ARBA" id="ARBA00023267"/>
    </source>
</evidence>
<dbReference type="PANTHER" id="PTHR12835:SF5">
    <property type="entry name" value="BIOTIN--PROTEIN LIGASE"/>
    <property type="match status" value="1"/>
</dbReference>
<name>A0A1I3Q2F5_9RHOB</name>
<dbReference type="GO" id="GO:0004077">
    <property type="term" value="F:biotin--[biotin carboxyl-carrier protein] ligase activity"/>
    <property type="evidence" value="ECO:0007669"/>
    <property type="project" value="UniProtKB-EC"/>
</dbReference>
<dbReference type="CDD" id="cd16442">
    <property type="entry name" value="BPL"/>
    <property type="match status" value="1"/>
</dbReference>
<dbReference type="PROSITE" id="PS51733">
    <property type="entry name" value="BPL_LPL_CATALYTIC"/>
    <property type="match status" value="1"/>
</dbReference>
<keyword evidence="9" id="KW-1185">Reference proteome</keyword>
<sequence length="253" mass="26680">MSTDATPIRRGPPWPRDVDRILLDEIDSTSAEAIRRAPAGPTWIMARRQTAARGRRGRAWVMPEGNFAASLIWRPGGEPAALALRSFVASLALRDALADMGVAGLTLKWPNDVLLGGGKLAGILLESPSPGTLVLGIGINLIAAPDPAAVEARALRPVSLLAGSGLRITPEEMLDRLAPAFAAREAQMQAWGFAPIRTEWLAHAAGLGQTLTARTGTDTVEGTFEDVDDTGQLVLRTAKGPHRVAAGDVFFGG</sequence>
<dbReference type="Proteomes" id="UP000199110">
    <property type="component" value="Unassembled WGS sequence"/>
</dbReference>
<dbReference type="GO" id="GO:0005737">
    <property type="term" value="C:cytoplasm"/>
    <property type="evidence" value="ECO:0007669"/>
    <property type="project" value="TreeGrafter"/>
</dbReference>
<dbReference type="PANTHER" id="PTHR12835">
    <property type="entry name" value="BIOTIN PROTEIN LIGASE"/>
    <property type="match status" value="1"/>
</dbReference>
<evidence type="ECO:0000256" key="1">
    <source>
        <dbReference type="ARBA" id="ARBA00022598"/>
    </source>
</evidence>
<dbReference type="InterPro" id="IPR004408">
    <property type="entry name" value="Biotin_CoA_COase_ligase"/>
</dbReference>
<dbReference type="NCBIfam" id="TIGR00121">
    <property type="entry name" value="birA_ligase"/>
    <property type="match status" value="1"/>
</dbReference>
<proteinExistence type="predicted"/>
<dbReference type="Pfam" id="PF02237">
    <property type="entry name" value="BPL_C"/>
    <property type="match status" value="1"/>
</dbReference>
<dbReference type="SUPFAM" id="SSF55681">
    <property type="entry name" value="Class II aaRS and biotin synthetases"/>
    <property type="match status" value="1"/>
</dbReference>